<evidence type="ECO:0000256" key="2">
    <source>
        <dbReference type="ARBA" id="ARBA00022898"/>
    </source>
</evidence>
<protein>
    <submittedName>
        <fullName evidence="5">Amino acid racemase</fullName>
    </submittedName>
</protein>
<dbReference type="Gene3D" id="3.20.20.10">
    <property type="entry name" value="Alanine racemase"/>
    <property type="match status" value="1"/>
</dbReference>
<dbReference type="PANTHER" id="PTHR30511">
    <property type="entry name" value="ALANINE RACEMASE"/>
    <property type="match status" value="1"/>
</dbReference>
<sequence length="378" mass="41523">MIDFMSSRVEIDLVKLGNNVEVLLNLFGKKKIGIMGVTKSVCGIPEIAEVLVNKGLRILADSKIDNLKNMRDANIKAEYILLKTPSLSEVDLVIKNADISFNTEIAVIKCLSAAAIKNECPHKIILMVDMGDLREGILPADLDRFIEEVLPLPKITIVGIGANFACLGGVKPTDSKMRTLSFLAEHIEEKFKIPLTYISGGNSANYNWFMANDDVGNINNLRIGEAIFLGRETLGRTEIPGLFTDVFTFVAEVIESKWKASLPDGERGQNAFGDSPQFLDRGQIRRVILGVGCQDVLVSGLTPRIDIEILGSSSDHTIIDAKKTELKVGDEVAFDINYGALLSAMTSPYVEKKFLRHRDGWTAPVLKGEVEPCRITSD</sequence>
<comment type="cofactor">
    <cofactor evidence="1">
        <name>pyridoxal 5'-phosphate</name>
        <dbReference type="ChEBI" id="CHEBI:597326"/>
    </cofactor>
</comment>
<keyword evidence="2" id="KW-0663">Pyridoxal phosphate</keyword>
<name>A0ABU0FSN0_9BACI</name>
<dbReference type="PANTHER" id="PTHR30511:SF3">
    <property type="entry name" value="LYSINE RACEMASE"/>
    <property type="match status" value="1"/>
</dbReference>
<proteinExistence type="predicted"/>
<keyword evidence="6" id="KW-1185">Reference proteome</keyword>
<evidence type="ECO:0000256" key="3">
    <source>
        <dbReference type="ARBA" id="ARBA00023235"/>
    </source>
</evidence>
<evidence type="ECO:0000313" key="5">
    <source>
        <dbReference type="EMBL" id="MDQ0412332.1"/>
    </source>
</evidence>
<dbReference type="SUPFAM" id="SSF51419">
    <property type="entry name" value="PLP-binding barrel"/>
    <property type="match status" value="1"/>
</dbReference>
<feature type="domain" description="Alanine racemase N-terminal" evidence="4">
    <location>
        <begin position="11"/>
        <end position="230"/>
    </location>
</feature>
<dbReference type="RefSeq" id="WP_307191166.1">
    <property type="nucleotide sequence ID" value="NZ_JAUSUN010000002.1"/>
</dbReference>
<keyword evidence="3" id="KW-0413">Isomerase</keyword>
<dbReference type="Pfam" id="PF01168">
    <property type="entry name" value="Ala_racemase_N"/>
    <property type="match status" value="1"/>
</dbReference>
<dbReference type="Proteomes" id="UP001242313">
    <property type="component" value="Unassembled WGS sequence"/>
</dbReference>
<dbReference type="InterPro" id="IPR001608">
    <property type="entry name" value="Ala_racemase_N"/>
</dbReference>
<evidence type="ECO:0000256" key="1">
    <source>
        <dbReference type="ARBA" id="ARBA00001933"/>
    </source>
</evidence>
<dbReference type="InterPro" id="IPR000821">
    <property type="entry name" value="Ala_racemase"/>
</dbReference>
<gene>
    <name evidence="5" type="ORF">J2S25_000512</name>
</gene>
<accession>A0ABU0FSN0</accession>
<evidence type="ECO:0000259" key="4">
    <source>
        <dbReference type="Pfam" id="PF01168"/>
    </source>
</evidence>
<evidence type="ECO:0000313" key="6">
    <source>
        <dbReference type="Proteomes" id="UP001242313"/>
    </source>
</evidence>
<organism evidence="5 6">
    <name type="scientific">Mesobacillus stamsii</name>
    <dbReference type="NCBI Taxonomy" id="225347"/>
    <lineage>
        <taxon>Bacteria</taxon>
        <taxon>Bacillati</taxon>
        <taxon>Bacillota</taxon>
        <taxon>Bacilli</taxon>
        <taxon>Bacillales</taxon>
        <taxon>Bacillaceae</taxon>
        <taxon>Mesobacillus</taxon>
    </lineage>
</organism>
<dbReference type="EMBL" id="JAUSUN010000002">
    <property type="protein sequence ID" value="MDQ0412332.1"/>
    <property type="molecule type" value="Genomic_DNA"/>
</dbReference>
<dbReference type="CDD" id="cd06815">
    <property type="entry name" value="PLPDE_III_AR_like_1"/>
    <property type="match status" value="1"/>
</dbReference>
<comment type="caution">
    <text evidence="5">The sequence shown here is derived from an EMBL/GenBank/DDBJ whole genome shotgun (WGS) entry which is preliminary data.</text>
</comment>
<dbReference type="InterPro" id="IPR029066">
    <property type="entry name" value="PLP-binding_barrel"/>
</dbReference>
<reference evidence="5 6" key="1">
    <citation type="submission" date="2023-07" db="EMBL/GenBank/DDBJ databases">
        <title>Genomic Encyclopedia of Type Strains, Phase IV (KMG-IV): sequencing the most valuable type-strain genomes for metagenomic binning, comparative biology and taxonomic classification.</title>
        <authorList>
            <person name="Goeker M."/>
        </authorList>
    </citation>
    <scope>NUCLEOTIDE SEQUENCE [LARGE SCALE GENOMIC DNA]</scope>
    <source>
        <strain evidence="5 6">DSM 19598</strain>
    </source>
</reference>